<dbReference type="Proteomes" id="UP000029085">
    <property type="component" value="Unassembled WGS sequence"/>
</dbReference>
<evidence type="ECO:0000313" key="3">
    <source>
        <dbReference type="EMBL" id="KFL38055.1"/>
    </source>
</evidence>
<feature type="region of interest" description="Disordered" evidence="1">
    <location>
        <begin position="16"/>
        <end position="89"/>
    </location>
</feature>
<dbReference type="PATRIC" id="fig|1121014.3.peg.464"/>
<keyword evidence="2" id="KW-0732">Signal</keyword>
<evidence type="ECO:0000256" key="1">
    <source>
        <dbReference type="SAM" id="MobiDB-lite"/>
    </source>
</evidence>
<gene>
    <name evidence="3" type="ORF">N788_02450</name>
</gene>
<feature type="chain" id="PRO_5001826431" description="WAP domain-containing protein" evidence="2">
    <location>
        <begin position="20"/>
        <end position="136"/>
    </location>
</feature>
<feature type="signal peptide" evidence="2">
    <location>
        <begin position="1"/>
        <end position="19"/>
    </location>
</feature>
<reference evidence="3 4" key="2">
    <citation type="journal article" date="2015" name="Stand. Genomic Sci.">
        <title>High quality draft genomic sequence of Arenimonas donghaensis DSM 18148(T).</title>
        <authorList>
            <person name="Chen F."/>
            <person name="Wang H."/>
            <person name="Cao Y."/>
            <person name="Li X."/>
            <person name="Wang G."/>
        </authorList>
    </citation>
    <scope>NUCLEOTIDE SEQUENCE [LARGE SCALE GENOMIC DNA]</scope>
    <source>
        <strain evidence="3 4">HO3-R19</strain>
    </source>
</reference>
<feature type="compositionally biased region" description="Low complexity" evidence="1">
    <location>
        <begin position="45"/>
        <end position="65"/>
    </location>
</feature>
<reference evidence="4" key="1">
    <citation type="submission" date="2013-08" db="EMBL/GenBank/DDBJ databases">
        <title>Genome sequencing of Arenimonas donghaensis.</title>
        <authorList>
            <person name="Chen F."/>
            <person name="Wang G."/>
        </authorList>
    </citation>
    <scope>NUCLEOTIDE SEQUENCE [LARGE SCALE GENOMIC DNA]</scope>
    <source>
        <strain evidence="4">HO3-R19</strain>
    </source>
</reference>
<name>A0A087MMF2_9GAMM</name>
<comment type="caution">
    <text evidence="3">The sequence shown here is derived from an EMBL/GenBank/DDBJ whole genome shotgun (WGS) entry which is preliminary data.</text>
</comment>
<proteinExistence type="predicted"/>
<sequence length="136" mass="13579">MMATIVAMALVAVAASASASETRKPATATAASQGVEPDEIDAKQRSQAPAARPARVAAPARKPPVGTVPTPGRFAPAVDPDGNPQAYETADCSSETKTITCCTNTGEGGSCNLFLLLCEEAGGTGKGDAGDAICVE</sequence>
<keyword evidence="4" id="KW-1185">Reference proteome</keyword>
<dbReference type="STRING" id="1121014.N788_02450"/>
<accession>A0A087MMF2</accession>
<evidence type="ECO:0008006" key="5">
    <source>
        <dbReference type="Google" id="ProtNLM"/>
    </source>
</evidence>
<evidence type="ECO:0000313" key="4">
    <source>
        <dbReference type="Proteomes" id="UP000029085"/>
    </source>
</evidence>
<dbReference type="EMBL" id="AVCJ01000001">
    <property type="protein sequence ID" value="KFL38055.1"/>
    <property type="molecule type" value="Genomic_DNA"/>
</dbReference>
<protein>
    <recommendedName>
        <fullName evidence="5">WAP domain-containing protein</fullName>
    </recommendedName>
</protein>
<evidence type="ECO:0000256" key="2">
    <source>
        <dbReference type="SAM" id="SignalP"/>
    </source>
</evidence>
<organism evidence="3 4">
    <name type="scientific">Arenimonas donghaensis DSM 18148 = HO3-R19</name>
    <dbReference type="NCBI Taxonomy" id="1121014"/>
    <lineage>
        <taxon>Bacteria</taxon>
        <taxon>Pseudomonadati</taxon>
        <taxon>Pseudomonadota</taxon>
        <taxon>Gammaproteobacteria</taxon>
        <taxon>Lysobacterales</taxon>
        <taxon>Lysobacteraceae</taxon>
        <taxon>Arenimonas</taxon>
    </lineage>
</organism>
<dbReference type="AlphaFoldDB" id="A0A087MMF2"/>